<evidence type="ECO:0000256" key="2">
    <source>
        <dbReference type="ARBA" id="ARBA00001970"/>
    </source>
</evidence>
<feature type="domain" description="FMN hydroxy acid dehydrogenase" evidence="19">
    <location>
        <begin position="104"/>
        <end position="458"/>
    </location>
</feature>
<comment type="cofactor">
    <cofactor evidence="1">
        <name>FMN</name>
        <dbReference type="ChEBI" id="CHEBI:58210"/>
    </cofactor>
</comment>
<dbReference type="Gene3D" id="3.20.20.70">
    <property type="entry name" value="Aldolase class I"/>
    <property type="match status" value="1"/>
</dbReference>
<reference evidence="21" key="1">
    <citation type="journal article" date="2017" name="Nat. Microbiol.">
        <title>Global analysis of biosynthetic gene clusters reveals vast potential of secondary metabolite production in Penicillium species.</title>
        <authorList>
            <person name="Nielsen J.C."/>
            <person name="Grijseels S."/>
            <person name="Prigent S."/>
            <person name="Ji B."/>
            <person name="Dainat J."/>
            <person name="Nielsen K.F."/>
            <person name="Frisvad J.C."/>
            <person name="Workman M."/>
            <person name="Nielsen J."/>
        </authorList>
    </citation>
    <scope>NUCLEOTIDE SEQUENCE [LARGE SCALE GENOMIC DNA]</scope>
    <source>
        <strain evidence="21">IBT 29486</strain>
    </source>
</reference>
<feature type="domain" description="Cytochrome b5 heme-binding" evidence="18">
    <location>
        <begin position="1"/>
        <end position="58"/>
    </location>
</feature>
<dbReference type="CDD" id="cd02922">
    <property type="entry name" value="FCB2_FMN"/>
    <property type="match status" value="1"/>
</dbReference>
<evidence type="ECO:0000256" key="16">
    <source>
        <dbReference type="ARBA" id="ARBA00068515"/>
    </source>
</evidence>
<dbReference type="InterPro" id="IPR013785">
    <property type="entry name" value="Aldolase_TIM"/>
</dbReference>
<dbReference type="PANTHER" id="PTHR10578">
    <property type="entry name" value="S -2-HYDROXY-ACID OXIDASE-RELATED"/>
    <property type="match status" value="1"/>
</dbReference>
<dbReference type="SUPFAM" id="SSF55856">
    <property type="entry name" value="Cytochrome b5-like heme/steroid binding domain"/>
    <property type="match status" value="1"/>
</dbReference>
<evidence type="ECO:0000256" key="13">
    <source>
        <dbReference type="ARBA" id="ARBA00061137"/>
    </source>
</evidence>
<dbReference type="PRINTS" id="PR00363">
    <property type="entry name" value="CYTOCHROMEB5"/>
</dbReference>
<evidence type="ECO:0000256" key="17">
    <source>
        <dbReference type="RuleBase" id="RU362121"/>
    </source>
</evidence>
<dbReference type="InterPro" id="IPR001199">
    <property type="entry name" value="Cyt_B5-like_heme/steroid-bd"/>
</dbReference>
<evidence type="ECO:0000259" key="19">
    <source>
        <dbReference type="PROSITE" id="PS51349"/>
    </source>
</evidence>
<dbReference type="PROSITE" id="PS00191">
    <property type="entry name" value="CYTOCHROME_B5_1"/>
    <property type="match status" value="1"/>
</dbReference>
<dbReference type="Proteomes" id="UP000191518">
    <property type="component" value="Unassembled WGS sequence"/>
</dbReference>
<evidence type="ECO:0000256" key="12">
    <source>
        <dbReference type="ARBA" id="ARBA00052399"/>
    </source>
</evidence>
<comment type="caution">
    <text evidence="20">The sequence shown here is derived from an EMBL/GenBank/DDBJ whole genome shotgun (WGS) entry which is preliminary data.</text>
</comment>
<evidence type="ECO:0000256" key="5">
    <source>
        <dbReference type="ARBA" id="ARBA00022617"/>
    </source>
</evidence>
<keyword evidence="21" id="KW-1185">Reference proteome</keyword>
<evidence type="ECO:0000256" key="11">
    <source>
        <dbReference type="ARBA" id="ARBA00023128"/>
    </source>
</evidence>
<evidence type="ECO:0000256" key="3">
    <source>
        <dbReference type="ARBA" id="ARBA00004569"/>
    </source>
</evidence>
<dbReference type="GO" id="GO:0046872">
    <property type="term" value="F:metal ion binding"/>
    <property type="evidence" value="ECO:0007669"/>
    <property type="project" value="UniProtKB-UniRule"/>
</dbReference>
<dbReference type="PROSITE" id="PS50255">
    <property type="entry name" value="CYTOCHROME_B5_2"/>
    <property type="match status" value="1"/>
</dbReference>
<dbReference type="PROSITE" id="PS51349">
    <property type="entry name" value="FMN_HYDROXY_ACID_DH_2"/>
    <property type="match status" value="1"/>
</dbReference>
<evidence type="ECO:0000256" key="4">
    <source>
        <dbReference type="ARBA" id="ARBA00011881"/>
    </source>
</evidence>
<keyword evidence="8 17" id="KW-0479">Metal-binding</keyword>
<evidence type="ECO:0000256" key="8">
    <source>
        <dbReference type="ARBA" id="ARBA00022723"/>
    </source>
</evidence>
<dbReference type="InterPro" id="IPR037458">
    <property type="entry name" value="L-MDH/L-LDH_FMN-bd"/>
</dbReference>
<keyword evidence="6" id="KW-0285">Flavoprotein</keyword>
<sequence length="468" mass="51561">MKLTHQEISRHNNQESCWVAIHGAVYDVTEFLAEHPGGAAVILRCAGNDATEDFDSVHVRELLSEALPQAALQGYIDAAELDKLKERSAEMNEKQSKLGNDSLPPLRTLINLHDFERIAQRLPATTWAYYSSGADDEITKRNNTLAYQKISLRPRILRKIPTVNTNTEILGYPTTLPVYISPVGLAKLAHPEGECALAAAAGQEELVQVLANGSSMPIEQVMKRRTSLNQPVFQQIYVNKDIQKSVDFVRRAEKAGASAIWITVDSPVVGKREMDERLNLKVTATDNTTGGQGVAKIMASSISPFIDWEILTWLRQLTDLPVVIKGIQCVEDAVLAYQHGVQGIVLSNHGGRSQDTAQSPLLTLLEIRKFAPHLIESKMQIFIDGGIRRGTDVLKAIALGANAVGLGRPFLFSLSGYGEKGVRRMIEILRQEIEMNMVFLGASSLAELKPEMVNTSRLEKHLIGSVKL</sequence>
<comment type="catalytic activity">
    <reaction evidence="12">
        <text>(S)-lactate + 2 Fe(III)-[cytochrome c] = 2 Fe(II)-[cytochrome c] + pyruvate + 2 H(+)</text>
        <dbReference type="Rhea" id="RHEA:19909"/>
        <dbReference type="Rhea" id="RHEA-COMP:10350"/>
        <dbReference type="Rhea" id="RHEA-COMP:14399"/>
        <dbReference type="ChEBI" id="CHEBI:15361"/>
        <dbReference type="ChEBI" id="CHEBI:15378"/>
        <dbReference type="ChEBI" id="CHEBI:16651"/>
        <dbReference type="ChEBI" id="CHEBI:29033"/>
        <dbReference type="ChEBI" id="CHEBI:29034"/>
        <dbReference type="EC" id="1.1.2.3"/>
    </reaction>
    <physiologicalReaction direction="left-to-right" evidence="12">
        <dbReference type="Rhea" id="RHEA:19910"/>
    </physiologicalReaction>
</comment>
<dbReference type="InterPro" id="IPR018506">
    <property type="entry name" value="Cyt_B5_heme-BS"/>
</dbReference>
<proteinExistence type="inferred from homology"/>
<dbReference type="EC" id="1.1.2.3" evidence="15"/>
<protein>
    <recommendedName>
        <fullName evidence="16">L-lactate dehydrogenase (cytochrome)</fullName>
        <ecNumber evidence="15">1.1.2.3</ecNumber>
    </recommendedName>
</protein>
<dbReference type="FunFam" id="3.20.20.70:FF:000062">
    <property type="entry name" value="Cytochrome b2, mitochondrial, putative"/>
    <property type="match status" value="1"/>
</dbReference>
<dbReference type="SMART" id="SM01117">
    <property type="entry name" value="Cyt-b5"/>
    <property type="match status" value="1"/>
</dbReference>
<dbReference type="GO" id="GO:0005758">
    <property type="term" value="C:mitochondrial intermembrane space"/>
    <property type="evidence" value="ECO:0007669"/>
    <property type="project" value="UniProtKB-SubCell"/>
</dbReference>
<dbReference type="InterPro" id="IPR037396">
    <property type="entry name" value="FMN_HAD"/>
</dbReference>
<evidence type="ECO:0000256" key="10">
    <source>
        <dbReference type="ARBA" id="ARBA00023004"/>
    </source>
</evidence>
<comment type="similarity">
    <text evidence="14">In the N-terminal section; belongs to the cytochrome b5 family.</text>
</comment>
<dbReference type="STRING" id="29845.A0A1V6RLP6"/>
<comment type="subunit">
    <text evidence="4">Homotetramer.</text>
</comment>
<comment type="cofactor">
    <cofactor evidence="2">
        <name>heme b</name>
        <dbReference type="ChEBI" id="CHEBI:60344"/>
    </cofactor>
</comment>
<dbReference type="OrthoDB" id="1925334at2759"/>
<evidence type="ECO:0000256" key="6">
    <source>
        <dbReference type="ARBA" id="ARBA00022630"/>
    </source>
</evidence>
<dbReference type="Pfam" id="PF00173">
    <property type="entry name" value="Cyt-b5"/>
    <property type="match status" value="1"/>
</dbReference>
<keyword evidence="11" id="KW-0496">Mitochondrion</keyword>
<comment type="similarity">
    <text evidence="17">Belongs to the cytochrome b5 family.</text>
</comment>
<dbReference type="SUPFAM" id="SSF51395">
    <property type="entry name" value="FMN-linked oxidoreductases"/>
    <property type="match status" value="1"/>
</dbReference>
<comment type="subcellular location">
    <subcellularLocation>
        <location evidence="3">Mitochondrion intermembrane space</location>
    </subcellularLocation>
</comment>
<dbReference type="Gene3D" id="3.10.120.10">
    <property type="entry name" value="Cytochrome b5-like heme/steroid binding domain"/>
    <property type="match status" value="1"/>
</dbReference>
<dbReference type="AlphaFoldDB" id="A0A1V6RLP6"/>
<evidence type="ECO:0000256" key="15">
    <source>
        <dbReference type="ARBA" id="ARBA00066458"/>
    </source>
</evidence>
<evidence type="ECO:0000313" key="20">
    <source>
        <dbReference type="EMBL" id="OQE02725.1"/>
    </source>
</evidence>
<keyword evidence="10 17" id="KW-0408">Iron</keyword>
<comment type="similarity">
    <text evidence="13">In the C-terminal section; belongs to the FMN-dependent alpha-hydroxy acid dehydrogenase family.</text>
</comment>
<keyword evidence="5 17" id="KW-0349">Heme</keyword>
<keyword evidence="9" id="KW-0560">Oxidoreductase</keyword>
<dbReference type="PANTHER" id="PTHR10578:SF104">
    <property type="entry name" value="CYTOCHROME B2, MITOCHONDRIAL-RELATED"/>
    <property type="match status" value="1"/>
</dbReference>
<dbReference type="EMBL" id="MDYP01000039">
    <property type="protein sequence ID" value="OQE02725.1"/>
    <property type="molecule type" value="Genomic_DNA"/>
</dbReference>
<dbReference type="InterPro" id="IPR000262">
    <property type="entry name" value="FMN-dep_DH"/>
</dbReference>
<dbReference type="GO" id="GO:0020037">
    <property type="term" value="F:heme binding"/>
    <property type="evidence" value="ECO:0007669"/>
    <property type="project" value="UniProtKB-UniRule"/>
</dbReference>
<evidence type="ECO:0000256" key="7">
    <source>
        <dbReference type="ARBA" id="ARBA00022643"/>
    </source>
</evidence>
<evidence type="ECO:0000256" key="9">
    <source>
        <dbReference type="ARBA" id="ARBA00023002"/>
    </source>
</evidence>
<dbReference type="InterPro" id="IPR036400">
    <property type="entry name" value="Cyt_B5-like_heme/steroid_sf"/>
</dbReference>
<dbReference type="Pfam" id="PF01070">
    <property type="entry name" value="FMN_dh"/>
    <property type="match status" value="1"/>
</dbReference>
<name>A0A1V6RLP6_9EURO</name>
<evidence type="ECO:0000259" key="18">
    <source>
        <dbReference type="PROSITE" id="PS50255"/>
    </source>
</evidence>
<evidence type="ECO:0000313" key="21">
    <source>
        <dbReference type="Proteomes" id="UP000191518"/>
    </source>
</evidence>
<gene>
    <name evidence="20" type="ORF">PENVUL_c039G07754</name>
</gene>
<accession>A0A1V6RLP6</accession>
<keyword evidence="7" id="KW-0288">FMN</keyword>
<evidence type="ECO:0000256" key="14">
    <source>
        <dbReference type="ARBA" id="ARBA00061589"/>
    </source>
</evidence>
<dbReference type="GO" id="GO:0004460">
    <property type="term" value="F:L-lactate dehydrogenase (cytochrome) activity"/>
    <property type="evidence" value="ECO:0007669"/>
    <property type="project" value="UniProtKB-EC"/>
</dbReference>
<evidence type="ECO:0000256" key="1">
    <source>
        <dbReference type="ARBA" id="ARBA00001917"/>
    </source>
</evidence>
<organism evidence="20 21">
    <name type="scientific">Penicillium vulpinum</name>
    <dbReference type="NCBI Taxonomy" id="29845"/>
    <lineage>
        <taxon>Eukaryota</taxon>
        <taxon>Fungi</taxon>
        <taxon>Dikarya</taxon>
        <taxon>Ascomycota</taxon>
        <taxon>Pezizomycotina</taxon>
        <taxon>Eurotiomycetes</taxon>
        <taxon>Eurotiomycetidae</taxon>
        <taxon>Eurotiales</taxon>
        <taxon>Aspergillaceae</taxon>
        <taxon>Penicillium</taxon>
    </lineage>
</organism>